<evidence type="ECO:0000313" key="11">
    <source>
        <dbReference type="Proteomes" id="UP000320781"/>
    </source>
</evidence>
<feature type="domain" description="HTH luxR-type" evidence="8">
    <location>
        <begin position="116"/>
        <end position="160"/>
    </location>
</feature>
<dbReference type="InterPro" id="IPR016032">
    <property type="entry name" value="Sig_transdc_resp-reg_C-effctor"/>
</dbReference>
<dbReference type="Gene3D" id="1.10.1740.10">
    <property type="match status" value="1"/>
</dbReference>
<dbReference type="InterPro" id="IPR014284">
    <property type="entry name" value="RNA_pol_sigma-70_dom"/>
</dbReference>
<dbReference type="InterPro" id="IPR013325">
    <property type="entry name" value="RNA_pol_sigma_r2"/>
</dbReference>
<dbReference type="SUPFAM" id="SSF88946">
    <property type="entry name" value="Sigma2 domain of RNA polymerase sigma factors"/>
    <property type="match status" value="1"/>
</dbReference>
<feature type="non-terminal residue" evidence="10">
    <location>
        <position position="1"/>
    </location>
</feature>
<protein>
    <recommendedName>
        <fullName evidence="2">RNA polymerase sigma factor SigS</fullName>
    </recommendedName>
</protein>
<dbReference type="Pfam" id="PF04542">
    <property type="entry name" value="Sigma70_r2"/>
    <property type="match status" value="1"/>
</dbReference>
<dbReference type="NCBIfam" id="TIGR02937">
    <property type="entry name" value="sigma70-ECF"/>
    <property type="match status" value="1"/>
</dbReference>
<dbReference type="PANTHER" id="PTHR43133:SF51">
    <property type="entry name" value="RNA POLYMERASE SIGMA FACTOR"/>
    <property type="match status" value="1"/>
</dbReference>
<dbReference type="InterPro" id="IPR039425">
    <property type="entry name" value="RNA_pol_sigma-70-like"/>
</dbReference>
<dbReference type="InterPro" id="IPR007627">
    <property type="entry name" value="RNA_pol_sigma70_r2"/>
</dbReference>
<name>A0A523QH66_UNCAE</name>
<gene>
    <name evidence="10" type="ORF">E3J95_05915</name>
</gene>
<dbReference type="GO" id="GO:0006352">
    <property type="term" value="P:DNA-templated transcription initiation"/>
    <property type="evidence" value="ECO:0007669"/>
    <property type="project" value="InterPro"/>
</dbReference>
<dbReference type="InterPro" id="IPR000792">
    <property type="entry name" value="Tscrpt_reg_LuxR_C"/>
</dbReference>
<sequence length="178" mass="20425">KRYSPSLLSYIKRSVGNLEDAEEILNDVLYLAITKIDSFDASKSRSLEPFRTWVYTIAKNKIRDHLRERKRKKEQLAKAGIETVVSLTDRDIAQEVSSIETAHSTPRSQALSQALQNLSERDRFLLECISNGIKPVEIAVCLALKPGTVRVHICRAKRRLLKELQKYPEFGDFFHPEL</sequence>
<comment type="similarity">
    <text evidence="1">Belongs to the sigma-70 factor family.</text>
</comment>
<dbReference type="PRINTS" id="PR00038">
    <property type="entry name" value="HTHLUXR"/>
</dbReference>
<accession>A0A523QH66</accession>
<keyword evidence="4" id="KW-0731">Sigma factor</keyword>
<feature type="domain" description="RNA polymerase sigma-70 region 2" evidence="9">
    <location>
        <begin position="2"/>
        <end position="71"/>
    </location>
</feature>
<dbReference type="InterPro" id="IPR036388">
    <property type="entry name" value="WH-like_DNA-bd_sf"/>
</dbReference>
<evidence type="ECO:0000256" key="4">
    <source>
        <dbReference type="ARBA" id="ARBA00023082"/>
    </source>
</evidence>
<dbReference type="GO" id="GO:0016987">
    <property type="term" value="F:sigma factor activity"/>
    <property type="evidence" value="ECO:0007669"/>
    <property type="project" value="UniProtKB-KW"/>
</dbReference>
<evidence type="ECO:0000256" key="6">
    <source>
        <dbReference type="ARBA" id="ARBA00024701"/>
    </source>
</evidence>
<dbReference type="AlphaFoldDB" id="A0A523QH66"/>
<dbReference type="Proteomes" id="UP000320781">
    <property type="component" value="Unassembled WGS sequence"/>
</dbReference>
<evidence type="ECO:0000256" key="3">
    <source>
        <dbReference type="ARBA" id="ARBA00023015"/>
    </source>
</evidence>
<keyword evidence="7" id="KW-0175">Coiled coil</keyword>
<comment type="caution">
    <text evidence="10">The sequence shown here is derived from an EMBL/GenBank/DDBJ whole genome shotgun (WGS) entry which is preliminary data.</text>
</comment>
<reference evidence="10 11" key="1">
    <citation type="submission" date="2019-03" db="EMBL/GenBank/DDBJ databases">
        <title>Metabolic potential of uncultured bacteria and archaea associated with petroleum seepage in deep-sea sediments.</title>
        <authorList>
            <person name="Dong X."/>
            <person name="Hubert C."/>
        </authorList>
    </citation>
    <scope>NUCLEOTIDE SEQUENCE [LARGE SCALE GENOMIC DNA]</scope>
    <source>
        <strain evidence="10">E44_bin92</strain>
    </source>
</reference>
<proteinExistence type="inferred from homology"/>
<keyword evidence="5" id="KW-0804">Transcription</keyword>
<evidence type="ECO:0000256" key="7">
    <source>
        <dbReference type="SAM" id="Coils"/>
    </source>
</evidence>
<feature type="coiled-coil region" evidence="7">
    <location>
        <begin position="55"/>
        <end position="82"/>
    </location>
</feature>
<dbReference type="GO" id="GO:0003677">
    <property type="term" value="F:DNA binding"/>
    <property type="evidence" value="ECO:0007669"/>
    <property type="project" value="InterPro"/>
</dbReference>
<evidence type="ECO:0000256" key="5">
    <source>
        <dbReference type="ARBA" id="ARBA00023163"/>
    </source>
</evidence>
<dbReference type="PANTHER" id="PTHR43133">
    <property type="entry name" value="RNA POLYMERASE ECF-TYPE SIGMA FACTO"/>
    <property type="match status" value="1"/>
</dbReference>
<dbReference type="Gene3D" id="1.10.10.10">
    <property type="entry name" value="Winged helix-like DNA-binding domain superfamily/Winged helix DNA-binding domain"/>
    <property type="match status" value="1"/>
</dbReference>
<comment type="function">
    <text evidence="6">Sigma factors are initiation factors that promote the attachment of RNA polymerase to specific initiation sites and are then released. Sigma-S contributes to the protection against external stress, thus playing a role in cellular fitness and survival.</text>
</comment>
<organism evidence="10 11">
    <name type="scientific">Aerophobetes bacterium</name>
    <dbReference type="NCBI Taxonomy" id="2030807"/>
    <lineage>
        <taxon>Bacteria</taxon>
        <taxon>Candidatus Aerophobota</taxon>
    </lineage>
</organism>
<evidence type="ECO:0000256" key="2">
    <source>
        <dbReference type="ARBA" id="ARBA00021245"/>
    </source>
</evidence>
<dbReference type="EMBL" id="SOKU01000288">
    <property type="protein sequence ID" value="TES84828.1"/>
    <property type="molecule type" value="Genomic_DNA"/>
</dbReference>
<evidence type="ECO:0000313" key="10">
    <source>
        <dbReference type="EMBL" id="TES84828.1"/>
    </source>
</evidence>
<dbReference type="SUPFAM" id="SSF46894">
    <property type="entry name" value="C-terminal effector domain of the bipartite response regulators"/>
    <property type="match status" value="1"/>
</dbReference>
<evidence type="ECO:0000259" key="9">
    <source>
        <dbReference type="Pfam" id="PF04542"/>
    </source>
</evidence>
<evidence type="ECO:0000259" key="8">
    <source>
        <dbReference type="Pfam" id="PF00196"/>
    </source>
</evidence>
<dbReference type="Pfam" id="PF00196">
    <property type="entry name" value="GerE"/>
    <property type="match status" value="1"/>
</dbReference>
<evidence type="ECO:0000256" key="1">
    <source>
        <dbReference type="ARBA" id="ARBA00007788"/>
    </source>
</evidence>
<keyword evidence="3" id="KW-0805">Transcription regulation</keyword>